<dbReference type="HOGENOM" id="CLU_030814_0_0_1"/>
<dbReference type="Pfam" id="PF00249">
    <property type="entry name" value="Myb_DNA-binding"/>
    <property type="match status" value="1"/>
</dbReference>
<dbReference type="EMBL" id="CU633899">
    <property type="protein sequence ID" value="CAP68129.1"/>
    <property type="molecule type" value="Genomic_DNA"/>
</dbReference>
<dbReference type="InterPro" id="IPR001005">
    <property type="entry name" value="SANT/Myb"/>
</dbReference>
<evidence type="ECO:0000256" key="1">
    <source>
        <dbReference type="ARBA" id="ARBA00023242"/>
    </source>
</evidence>
<dbReference type="eggNOG" id="ENOG502S1YG">
    <property type="taxonomic scope" value="Eukaryota"/>
</dbReference>
<protein>
    <submittedName>
        <fullName evidence="5">Podospora anserina S mat+ genomic DNA chromosome 1, supercontig 4</fullName>
    </submittedName>
</protein>
<name>B2AUQ6_PODAN</name>
<feature type="compositionally biased region" description="Basic residues" evidence="2">
    <location>
        <begin position="425"/>
        <end position="434"/>
    </location>
</feature>
<evidence type="ECO:0000313" key="5">
    <source>
        <dbReference type="EMBL" id="CAP68129.1"/>
    </source>
</evidence>
<dbReference type="KEGG" id="pan:PODANSg4491"/>
<evidence type="ECO:0000259" key="3">
    <source>
        <dbReference type="PROSITE" id="PS50090"/>
    </source>
</evidence>
<feature type="region of interest" description="Disordered" evidence="2">
    <location>
        <begin position="449"/>
        <end position="468"/>
    </location>
</feature>
<dbReference type="Proteomes" id="UP000001197">
    <property type="component" value="Chromosome 1"/>
</dbReference>
<dbReference type="CDD" id="cd11660">
    <property type="entry name" value="SANT_TRF"/>
    <property type="match status" value="2"/>
</dbReference>
<dbReference type="SUPFAM" id="SSF46689">
    <property type="entry name" value="Homeodomain-like"/>
    <property type="match status" value="2"/>
</dbReference>
<keyword evidence="1" id="KW-0539">Nucleus</keyword>
<feature type="region of interest" description="Disordered" evidence="2">
    <location>
        <begin position="71"/>
        <end position="140"/>
    </location>
</feature>
<feature type="compositionally biased region" description="Low complexity" evidence="2">
    <location>
        <begin position="84"/>
        <end position="96"/>
    </location>
</feature>
<dbReference type="InterPro" id="IPR017930">
    <property type="entry name" value="Myb_dom"/>
</dbReference>
<dbReference type="STRING" id="515849.B2AUQ6"/>
<reference evidence="7" key="3">
    <citation type="journal article" date="2014" name="Genetics">
        <title>Maintaining two mating types: Structure of the mating type locus and its role in heterokaryosis in Podospora anserina.</title>
        <authorList>
            <person name="Grognet P."/>
            <person name="Bidard F."/>
            <person name="Kuchly C."/>
            <person name="Tong L.C.H."/>
            <person name="Coppin E."/>
            <person name="Benkhali J.A."/>
            <person name="Couloux A."/>
            <person name="Wincker P."/>
            <person name="Debuchy R."/>
            <person name="Silar P."/>
        </authorList>
    </citation>
    <scope>GENOME REANNOTATION</scope>
    <source>
        <strain evidence="7">S / ATCC MYA-4624 / DSM 980 / FGSC 10383</strain>
    </source>
</reference>
<feature type="domain" description="Myb-like" evidence="3">
    <location>
        <begin position="298"/>
        <end position="351"/>
    </location>
</feature>
<evidence type="ECO:0000259" key="4">
    <source>
        <dbReference type="PROSITE" id="PS51294"/>
    </source>
</evidence>
<feature type="compositionally biased region" description="Polar residues" evidence="2">
    <location>
        <begin position="106"/>
        <end position="123"/>
    </location>
</feature>
<evidence type="ECO:0000256" key="2">
    <source>
        <dbReference type="SAM" id="MobiDB-lite"/>
    </source>
</evidence>
<keyword evidence="7" id="KW-1185">Reference proteome</keyword>
<dbReference type="GeneID" id="6191163"/>
<feature type="region of interest" description="Disordered" evidence="2">
    <location>
        <begin position="597"/>
        <end position="634"/>
    </location>
</feature>
<dbReference type="PANTHER" id="PTHR46734:SF1">
    <property type="entry name" value="TELOMERIC REPEAT-BINDING FACTOR 1"/>
    <property type="match status" value="1"/>
</dbReference>
<dbReference type="SMART" id="SM00717">
    <property type="entry name" value="SANT"/>
    <property type="match status" value="2"/>
</dbReference>
<feature type="domain" description="HTH myb-type" evidence="4">
    <location>
        <begin position="298"/>
        <end position="357"/>
    </location>
</feature>
<dbReference type="PROSITE" id="PS50090">
    <property type="entry name" value="MYB_LIKE"/>
    <property type="match status" value="1"/>
</dbReference>
<dbReference type="PROSITE" id="PS51294">
    <property type="entry name" value="HTH_MYB"/>
    <property type="match status" value="1"/>
</dbReference>
<organism evidence="5">
    <name type="scientific">Podospora anserina (strain S / ATCC MYA-4624 / DSM 980 / FGSC 10383)</name>
    <name type="common">Pleurage anserina</name>
    <dbReference type="NCBI Taxonomy" id="515849"/>
    <lineage>
        <taxon>Eukaryota</taxon>
        <taxon>Fungi</taxon>
        <taxon>Dikarya</taxon>
        <taxon>Ascomycota</taxon>
        <taxon>Pezizomycotina</taxon>
        <taxon>Sordariomycetes</taxon>
        <taxon>Sordariomycetidae</taxon>
        <taxon>Sordariales</taxon>
        <taxon>Podosporaceae</taxon>
        <taxon>Podospora</taxon>
        <taxon>Podospora anserina</taxon>
    </lineage>
</organism>
<dbReference type="EMBL" id="FO904936">
    <property type="protein sequence ID" value="CDP24383.1"/>
    <property type="molecule type" value="Genomic_DNA"/>
</dbReference>
<feature type="region of interest" description="Disordered" evidence="2">
    <location>
        <begin position="356"/>
        <end position="439"/>
    </location>
</feature>
<dbReference type="OrthoDB" id="1109245at2759"/>
<dbReference type="VEuPathDB" id="FungiDB:PODANS_1_19940"/>
<evidence type="ECO:0000313" key="6">
    <source>
        <dbReference type="EMBL" id="CDP24383.1"/>
    </source>
</evidence>
<accession>B2AUQ6</accession>
<dbReference type="RefSeq" id="XP_001907458.1">
    <property type="nucleotide sequence ID" value="XM_001907423.1"/>
</dbReference>
<dbReference type="AlphaFoldDB" id="B2AUQ6"/>
<feature type="compositionally biased region" description="Low complexity" evidence="2">
    <location>
        <begin position="406"/>
        <end position="419"/>
    </location>
</feature>
<proteinExistence type="predicted"/>
<dbReference type="InterPro" id="IPR009057">
    <property type="entry name" value="Homeodomain-like_sf"/>
</dbReference>
<feature type="compositionally biased region" description="Polar residues" evidence="2">
    <location>
        <begin position="131"/>
        <end position="140"/>
    </location>
</feature>
<reference evidence="5" key="2">
    <citation type="submission" date="2008-07" db="EMBL/GenBank/DDBJ databases">
        <authorList>
            <person name="Genoscope - CEA"/>
        </authorList>
    </citation>
    <scope>NUCLEOTIDE SEQUENCE</scope>
    <source>
        <strain evidence="5">S mat+</strain>
    </source>
</reference>
<gene>
    <name evidence="5" type="ORF">PODANS_1_19940</name>
</gene>
<dbReference type="PANTHER" id="PTHR46734">
    <property type="entry name" value="TELOMERIC REPEAT-BINDING FACTOR 1 TERF1"/>
    <property type="match status" value="1"/>
</dbReference>
<dbReference type="Gene3D" id="1.10.10.60">
    <property type="entry name" value="Homeodomain-like"/>
    <property type="match status" value="2"/>
</dbReference>
<reference evidence="5 7" key="1">
    <citation type="journal article" date="2008" name="Genome Biol.">
        <title>The genome sequence of the model ascomycete fungus Podospora anserina.</title>
        <authorList>
            <person name="Espagne E."/>
            <person name="Lespinet O."/>
            <person name="Malagnac F."/>
            <person name="Da Silva C."/>
            <person name="Jaillon O."/>
            <person name="Porcel B.M."/>
            <person name="Couloux A."/>
            <person name="Aury J.-M."/>
            <person name="Segurens B."/>
            <person name="Poulain J."/>
            <person name="Anthouard V."/>
            <person name="Grossetete S."/>
            <person name="Khalili H."/>
            <person name="Coppin E."/>
            <person name="Dequard-Chablat M."/>
            <person name="Picard M."/>
            <person name="Contamine V."/>
            <person name="Arnaise S."/>
            <person name="Bourdais A."/>
            <person name="Berteaux-Lecellier V."/>
            <person name="Gautheret D."/>
            <person name="de Vries R.P."/>
            <person name="Battaglia E."/>
            <person name="Coutinho P.M."/>
            <person name="Danchin E.G.J."/>
            <person name="Henrissat B."/>
            <person name="El Khoury R."/>
            <person name="Sainsard-Chanet A."/>
            <person name="Boivin A."/>
            <person name="Pinan-Lucarre B."/>
            <person name="Sellem C.H."/>
            <person name="Debuchy R."/>
            <person name="Wincker P."/>
            <person name="Weissenbach J."/>
            <person name="Silar P."/>
        </authorList>
    </citation>
    <scope>NUCLEOTIDE SEQUENCE [LARGE SCALE GENOMIC DNA]</scope>
    <source>
        <strain evidence="7">S / ATCC MYA-4624 / DSM 980 / FGSC 10383</strain>
        <strain evidence="5">S mat+</strain>
    </source>
</reference>
<sequence length="634" mass="70289">MNPRPVHLAVRVILPRSRHILSIISLSEIPWVRLAFFQTSQCPLPRGHYFTMATIEPRLIHLLNNSQTPDLPPIQSLPLDGSVEQSQSLSLPPLESDVSQRGDRNGPNQIPPISTVSNNNTQLPGIGSLTEDPSSLDNPNQLTALARPLHLLLGEPEPAAPSPFSLRRIVDDVQEAQDDGSNKKRHRALTTKDDFVQLPQPLKKQKSAQLVQRGVVPPIIAGLHQPPPNAAVFPPITSNPYHHGEPSNMGLFGGVEERSLPLHLQQHRAQPLPQPISQPQPQTLSELDKSIELRAKRRATKPRKKWTDEETNNLLLGVSKHGVGKWTNILEDPEFKFNGRSAGDLKDRFRTCCPDELRGQLVKKRSKNGNAPTPTSEPNPPSDTSRPKNGLHLDDILSGERPGVVAAEPDQQSSSAQPDSDPPPKVRKSRAHRKKMEDLVELGICGPFKKSHRRERRPFTDEDDRQILHGLEQYGPSWTKIQRDPKYNLSSRQPTDLRDRVRNKYPDVYNQIEKGTLQIADASRRNNLLEPSVNTTIEKSLASASTNPLEPQLNRSGSKEEMARWTTASSYYESTDSLPGLTGVFDMNNETGGSGINIGRLLLDDPQAVGDQMRPDGTSSSASPAADPRIPQNR</sequence>
<reference evidence="6" key="4">
    <citation type="submission" date="2015-04" db="EMBL/GenBank/DDBJ databases">
        <title>Maintaining two mating types: Structure of the mating type locus and its role in heterokaryosis in Podospora anserina.</title>
        <authorList>
            <person name="Grognet P."/>
            <person name="Bidard F."/>
            <person name="Kuchly C."/>
            <person name="Chan Ho Tong L."/>
            <person name="Coppin E."/>
            <person name="Ait Benkhali J."/>
            <person name="Couloux A."/>
            <person name="Wincker P."/>
            <person name="Debuchy R."/>
            <person name="Silar P."/>
        </authorList>
    </citation>
    <scope>NUCLEOTIDE SEQUENCE</scope>
</reference>
<dbReference type="InterPro" id="IPR052450">
    <property type="entry name" value="TRBD-Containing_Protein"/>
</dbReference>
<evidence type="ECO:0000313" key="7">
    <source>
        <dbReference type="Proteomes" id="UP000001197"/>
    </source>
</evidence>